<name>A0A8K0H9U3_9ROSA</name>
<feature type="domain" description="BLOC-1-related complex subunit 6 C-terminal helix" evidence="1">
    <location>
        <begin position="63"/>
        <end position="130"/>
    </location>
</feature>
<comment type="caution">
    <text evidence="2">The sequence shown here is derived from an EMBL/GenBank/DDBJ whole genome shotgun (WGS) entry which is preliminary data.</text>
</comment>
<proteinExistence type="predicted"/>
<evidence type="ECO:0000259" key="1">
    <source>
        <dbReference type="Pfam" id="PF10157"/>
    </source>
</evidence>
<dbReference type="Proteomes" id="UP000796880">
    <property type="component" value="Unassembled WGS sequence"/>
</dbReference>
<evidence type="ECO:0000313" key="2">
    <source>
        <dbReference type="EMBL" id="KAF3448572.1"/>
    </source>
</evidence>
<dbReference type="AlphaFoldDB" id="A0A8K0H9U3"/>
<protein>
    <recommendedName>
        <fullName evidence="1">BLOC-1-related complex subunit 6 C-terminal helix domain-containing protein</fullName>
    </recommendedName>
</protein>
<dbReference type="InterPro" id="IPR046465">
    <property type="entry name" value="BORCS6_C"/>
</dbReference>
<keyword evidence="3" id="KW-1185">Reference proteome</keyword>
<evidence type="ECO:0000313" key="3">
    <source>
        <dbReference type="Proteomes" id="UP000796880"/>
    </source>
</evidence>
<accession>A0A8K0H9U3</accession>
<sequence length="195" mass="21167">MEEGQGGGEGAAKGQLVTNSGILISESRLDPPSMCQSSAADYAEDVITESKSPVAVNHTEIFRAVEVVERDSLAISESFSSLFDSLRLVLSEVTSNSVDHMHCFGDAAGRLQESVLDAATKGNRYINSSLSMDIVAFNWKAFAATLNSLFIADPVESMLRHRHTFNLCMESKPFKKEKGIPPFLGVKSSVTFQDN</sequence>
<dbReference type="Pfam" id="PF10157">
    <property type="entry name" value="BORCS6"/>
    <property type="match status" value="1"/>
</dbReference>
<dbReference type="PANTHER" id="PTHR39708">
    <property type="entry name" value="OS07G0483400 PROTEIN"/>
    <property type="match status" value="1"/>
</dbReference>
<dbReference type="OrthoDB" id="21270at2759"/>
<organism evidence="2 3">
    <name type="scientific">Rhamnella rubrinervis</name>
    <dbReference type="NCBI Taxonomy" id="2594499"/>
    <lineage>
        <taxon>Eukaryota</taxon>
        <taxon>Viridiplantae</taxon>
        <taxon>Streptophyta</taxon>
        <taxon>Embryophyta</taxon>
        <taxon>Tracheophyta</taxon>
        <taxon>Spermatophyta</taxon>
        <taxon>Magnoliopsida</taxon>
        <taxon>eudicotyledons</taxon>
        <taxon>Gunneridae</taxon>
        <taxon>Pentapetalae</taxon>
        <taxon>rosids</taxon>
        <taxon>fabids</taxon>
        <taxon>Rosales</taxon>
        <taxon>Rhamnaceae</taxon>
        <taxon>rhamnoid group</taxon>
        <taxon>Rhamneae</taxon>
        <taxon>Rhamnella</taxon>
    </lineage>
</organism>
<dbReference type="EMBL" id="VOIH02000004">
    <property type="protein sequence ID" value="KAF3448572.1"/>
    <property type="molecule type" value="Genomic_DNA"/>
</dbReference>
<dbReference type="PANTHER" id="PTHR39708:SF2">
    <property type="entry name" value="BLOC-1-RELATED COMPLEX SUBUNIT 6 C-TERMINAL HELIX DOMAIN-CONTAINING PROTEIN"/>
    <property type="match status" value="1"/>
</dbReference>
<reference evidence="2" key="1">
    <citation type="submission" date="2020-03" db="EMBL/GenBank/DDBJ databases">
        <title>A high-quality chromosome-level genome assembly of a woody plant with both climbing and erect habits, Rhamnella rubrinervis.</title>
        <authorList>
            <person name="Lu Z."/>
            <person name="Yang Y."/>
            <person name="Zhu X."/>
            <person name="Sun Y."/>
        </authorList>
    </citation>
    <scope>NUCLEOTIDE SEQUENCE</scope>
    <source>
        <strain evidence="2">BYM</strain>
        <tissue evidence="2">Leaf</tissue>
    </source>
</reference>
<gene>
    <name evidence="2" type="ORF">FNV43_RR09285</name>
</gene>